<reference evidence="2" key="1">
    <citation type="submission" date="2022-11" db="UniProtKB">
        <authorList>
            <consortium name="WormBaseParasite"/>
        </authorList>
    </citation>
    <scope>IDENTIFICATION</scope>
</reference>
<evidence type="ECO:0000313" key="1">
    <source>
        <dbReference type="Proteomes" id="UP000887565"/>
    </source>
</evidence>
<proteinExistence type="predicted"/>
<keyword evidence="1" id="KW-1185">Reference proteome</keyword>
<organism evidence="1 2">
    <name type="scientific">Romanomermis culicivorax</name>
    <name type="common">Nematode worm</name>
    <dbReference type="NCBI Taxonomy" id="13658"/>
    <lineage>
        <taxon>Eukaryota</taxon>
        <taxon>Metazoa</taxon>
        <taxon>Ecdysozoa</taxon>
        <taxon>Nematoda</taxon>
        <taxon>Enoplea</taxon>
        <taxon>Dorylaimia</taxon>
        <taxon>Mermithida</taxon>
        <taxon>Mermithoidea</taxon>
        <taxon>Mermithidae</taxon>
        <taxon>Romanomermis</taxon>
    </lineage>
</organism>
<sequence>MWACREAESTTCRTFAINGVRVLKLNPLPISDPVGDPLFICNDTVQEYGDDPGMPPFFEYCMTGSVMSLKSAYEIKWDHCRA</sequence>
<dbReference type="AlphaFoldDB" id="A0A915ISC1"/>
<dbReference type="WBParaSite" id="nRc.2.0.1.t16770-RA">
    <property type="protein sequence ID" value="nRc.2.0.1.t16770-RA"/>
    <property type="gene ID" value="nRc.2.0.1.g16770"/>
</dbReference>
<evidence type="ECO:0000313" key="2">
    <source>
        <dbReference type="WBParaSite" id="nRc.2.0.1.t16770-RA"/>
    </source>
</evidence>
<accession>A0A915ISC1</accession>
<name>A0A915ISC1_ROMCU</name>
<dbReference type="Proteomes" id="UP000887565">
    <property type="component" value="Unplaced"/>
</dbReference>
<protein>
    <submittedName>
        <fullName evidence="2">Uncharacterized protein</fullName>
    </submittedName>
</protein>